<comment type="caution">
    <text evidence="10">The sequence shown here is derived from an EMBL/GenBank/DDBJ whole genome shotgun (WGS) entry which is preliminary data.</text>
</comment>
<evidence type="ECO:0000313" key="11">
    <source>
        <dbReference type="Proteomes" id="UP000664628"/>
    </source>
</evidence>
<name>A0ABS3JAM5_9BACT</name>
<dbReference type="SUPFAM" id="SSF55729">
    <property type="entry name" value="Acyl-CoA N-acyltransferases (Nat)"/>
    <property type="match status" value="1"/>
</dbReference>
<dbReference type="Gene3D" id="3.40.630.30">
    <property type="match status" value="1"/>
</dbReference>
<feature type="domain" description="N-acetyltransferase" evidence="9">
    <location>
        <begin position="1"/>
        <end position="146"/>
    </location>
</feature>
<evidence type="ECO:0000256" key="5">
    <source>
        <dbReference type="ARBA" id="ARBA00023251"/>
    </source>
</evidence>
<reference evidence="10 11" key="1">
    <citation type="submission" date="2021-03" db="EMBL/GenBank/DDBJ databases">
        <title>Fibrella sp. HMF5405 genome sequencing and assembly.</title>
        <authorList>
            <person name="Kang H."/>
            <person name="Kim H."/>
            <person name="Bae S."/>
            <person name="Joh K."/>
        </authorList>
    </citation>
    <scope>NUCLEOTIDE SEQUENCE [LARGE SCALE GENOMIC DNA]</scope>
    <source>
        <strain evidence="10 11">HMF5405</strain>
    </source>
</reference>
<gene>
    <name evidence="10" type="ORF">J2I46_00515</name>
</gene>
<proteinExistence type="predicted"/>
<dbReference type="Proteomes" id="UP000664628">
    <property type="component" value="Unassembled WGS sequence"/>
</dbReference>
<keyword evidence="11" id="KW-1185">Reference proteome</keyword>
<comment type="subunit">
    <text evidence="1">Homodimer.</text>
</comment>
<keyword evidence="6" id="KW-0012">Acyltransferase</keyword>
<keyword evidence="5" id="KW-0046">Antibiotic resistance</keyword>
<sequence>MIIKEVTPSDFQEWFDLARELWPDYETDEMTDALTGIQQSPIESAFLLRNDQKLAIGFINLSLRYDYVPGATKRPVAYVEGVFVRADFRQQGYGRQLILHAEEWARYQGCSELASDVLLDNVASQAFHRHVGFDEAERVVSFIKSV</sequence>
<protein>
    <recommendedName>
        <fullName evidence="3">Aminoglycoside N(6')-acetyltransferase type 1</fullName>
        <ecNumber evidence="2">2.3.1.82</ecNumber>
    </recommendedName>
    <alternativeName>
        <fullName evidence="7">Aminoglycoside resistance protein</fullName>
    </alternativeName>
</protein>
<dbReference type="EMBL" id="JAFMYW010000001">
    <property type="protein sequence ID" value="MBO0947045.1"/>
    <property type="molecule type" value="Genomic_DNA"/>
</dbReference>
<dbReference type="PROSITE" id="PS51186">
    <property type="entry name" value="GNAT"/>
    <property type="match status" value="1"/>
</dbReference>
<evidence type="ECO:0000256" key="6">
    <source>
        <dbReference type="ARBA" id="ARBA00023315"/>
    </source>
</evidence>
<dbReference type="InterPro" id="IPR016181">
    <property type="entry name" value="Acyl_CoA_acyltransferase"/>
</dbReference>
<dbReference type="InterPro" id="IPR024170">
    <property type="entry name" value="Aminoglycoside_N6-AcTrfrase"/>
</dbReference>
<evidence type="ECO:0000256" key="8">
    <source>
        <dbReference type="ARBA" id="ARBA00048923"/>
    </source>
</evidence>
<evidence type="ECO:0000256" key="3">
    <source>
        <dbReference type="ARBA" id="ARBA00017677"/>
    </source>
</evidence>
<dbReference type="InterPro" id="IPR050832">
    <property type="entry name" value="Bact_Acetyltransf"/>
</dbReference>
<dbReference type="Pfam" id="PF00583">
    <property type="entry name" value="Acetyltransf_1"/>
    <property type="match status" value="1"/>
</dbReference>
<keyword evidence="4" id="KW-0808">Transferase</keyword>
<dbReference type="PANTHER" id="PTHR43877:SF2">
    <property type="entry name" value="AMINOALKYLPHOSPHONATE N-ACETYLTRANSFERASE-RELATED"/>
    <property type="match status" value="1"/>
</dbReference>
<evidence type="ECO:0000256" key="4">
    <source>
        <dbReference type="ARBA" id="ARBA00022679"/>
    </source>
</evidence>
<evidence type="ECO:0000313" key="10">
    <source>
        <dbReference type="EMBL" id="MBO0947045.1"/>
    </source>
</evidence>
<evidence type="ECO:0000256" key="2">
    <source>
        <dbReference type="ARBA" id="ARBA00012888"/>
    </source>
</evidence>
<accession>A0ABS3JAM5</accession>
<dbReference type="CDD" id="cd04301">
    <property type="entry name" value="NAT_SF"/>
    <property type="match status" value="1"/>
</dbReference>
<evidence type="ECO:0000259" key="9">
    <source>
        <dbReference type="PROSITE" id="PS51186"/>
    </source>
</evidence>
<dbReference type="InterPro" id="IPR000182">
    <property type="entry name" value="GNAT_dom"/>
</dbReference>
<dbReference type="EC" id="2.3.1.82" evidence="2"/>
<evidence type="ECO:0000256" key="7">
    <source>
        <dbReference type="ARBA" id="ARBA00029660"/>
    </source>
</evidence>
<comment type="catalytic activity">
    <reaction evidence="8">
        <text>kanamycin B + acetyl-CoA = N(6')-acetylkanamycin B + CoA + H(+)</text>
        <dbReference type="Rhea" id="RHEA:16449"/>
        <dbReference type="ChEBI" id="CHEBI:15378"/>
        <dbReference type="ChEBI" id="CHEBI:57287"/>
        <dbReference type="ChEBI" id="CHEBI:57288"/>
        <dbReference type="ChEBI" id="CHEBI:58390"/>
        <dbReference type="ChEBI" id="CHEBI:58549"/>
        <dbReference type="EC" id="2.3.1.82"/>
    </reaction>
</comment>
<organism evidence="10 11">
    <name type="scientific">Fibrella forsythiae</name>
    <dbReference type="NCBI Taxonomy" id="2817061"/>
    <lineage>
        <taxon>Bacteria</taxon>
        <taxon>Pseudomonadati</taxon>
        <taxon>Bacteroidota</taxon>
        <taxon>Cytophagia</taxon>
        <taxon>Cytophagales</taxon>
        <taxon>Spirosomataceae</taxon>
        <taxon>Fibrella</taxon>
    </lineage>
</organism>
<dbReference type="PANTHER" id="PTHR43877">
    <property type="entry name" value="AMINOALKYLPHOSPHONATE N-ACETYLTRANSFERASE-RELATED-RELATED"/>
    <property type="match status" value="1"/>
</dbReference>
<dbReference type="NCBIfam" id="NF043067">
    <property type="entry name" value="AAC_6p_group_E"/>
    <property type="match status" value="1"/>
</dbReference>
<dbReference type="RefSeq" id="WP_207326968.1">
    <property type="nucleotide sequence ID" value="NZ_JAFMYW010000001.1"/>
</dbReference>
<dbReference type="PIRSF" id="PIRSF000452">
    <property type="entry name" value="6-N-acetyltransf"/>
    <property type="match status" value="1"/>
</dbReference>
<evidence type="ECO:0000256" key="1">
    <source>
        <dbReference type="ARBA" id="ARBA00011738"/>
    </source>
</evidence>